<gene>
    <name evidence="1" type="ORF">AAY24_16775</name>
</gene>
<sequence length="78" mass="8773">MGSESLILEGMQEVIRVERFCDAVKGLVNHWCSTLICEINDSDPIDFQGECFDGVVKEIVNHQYSSLVCNINYSDTVD</sequence>
<proteinExistence type="predicted"/>
<dbReference type="AlphaFoldDB" id="A0A0F7JZK3"/>
<organism evidence="1 2">
    <name type="scientific">Sedimenticola thiotaurini</name>
    <dbReference type="NCBI Taxonomy" id="1543721"/>
    <lineage>
        <taxon>Bacteria</taxon>
        <taxon>Pseudomonadati</taxon>
        <taxon>Pseudomonadota</taxon>
        <taxon>Gammaproteobacteria</taxon>
        <taxon>Chromatiales</taxon>
        <taxon>Sedimenticolaceae</taxon>
        <taxon>Sedimenticola</taxon>
    </lineage>
</organism>
<keyword evidence="2" id="KW-1185">Reference proteome</keyword>
<dbReference type="Proteomes" id="UP000034410">
    <property type="component" value="Chromosome"/>
</dbReference>
<name>A0A0F7JZK3_9GAMM</name>
<dbReference type="KEGG" id="seds:AAY24_16775"/>
<protein>
    <submittedName>
        <fullName evidence="1">Uncharacterized protein</fullName>
    </submittedName>
</protein>
<reference evidence="1 2" key="1">
    <citation type="journal article" date="2015" name="Genome Announc.">
        <title>Complete Genome Sequence of Sedimenticola thiotaurini Strain SIP-G1, a Polyphosphate- and Polyhydroxyalkanoate-Accumulating Sulfur-Oxidizing Gammaproteobacterium Isolated from Salt Marsh Sediments.</title>
        <authorList>
            <person name="Flood B.E."/>
            <person name="Jones D.S."/>
            <person name="Bailey J.V."/>
        </authorList>
    </citation>
    <scope>NUCLEOTIDE SEQUENCE [LARGE SCALE GENOMIC DNA]</scope>
    <source>
        <strain evidence="1 2">SIP-G1</strain>
    </source>
</reference>
<evidence type="ECO:0000313" key="1">
    <source>
        <dbReference type="EMBL" id="AKH21726.1"/>
    </source>
</evidence>
<dbReference type="EMBL" id="CP011412">
    <property type="protein sequence ID" value="AKH21726.1"/>
    <property type="molecule type" value="Genomic_DNA"/>
</dbReference>
<evidence type="ECO:0000313" key="2">
    <source>
        <dbReference type="Proteomes" id="UP000034410"/>
    </source>
</evidence>
<accession>A0A0F7JZK3</accession>